<proteinExistence type="inferred from homology"/>
<gene>
    <name evidence="3" type="ORF">BDD14_6270</name>
</gene>
<dbReference type="OrthoDB" id="9790815at2"/>
<dbReference type="PANTHER" id="PTHR30344">
    <property type="entry name" value="6-PHOSPHOGLUCONOLACTONASE-RELATED"/>
    <property type="match status" value="1"/>
</dbReference>
<organism evidence="3 4">
    <name type="scientific">Edaphobacter modestus</name>
    <dbReference type="NCBI Taxonomy" id="388466"/>
    <lineage>
        <taxon>Bacteria</taxon>
        <taxon>Pseudomonadati</taxon>
        <taxon>Acidobacteriota</taxon>
        <taxon>Terriglobia</taxon>
        <taxon>Terriglobales</taxon>
        <taxon>Acidobacteriaceae</taxon>
        <taxon>Edaphobacter</taxon>
    </lineage>
</organism>
<dbReference type="Gene3D" id="2.130.10.10">
    <property type="entry name" value="YVTN repeat-like/Quinoprotein amine dehydrogenase"/>
    <property type="match status" value="1"/>
</dbReference>
<accession>A0A4Q7Y1Z3</accession>
<sequence>MSKDVTLDKTSFSGHVSRRGFLKGAAAAAVAAQAASVPIARAQQPDASTFWGGGDFGSPRFAYLGTYTVGNGGNGEGIYLYQSQPITGELKLLKLAASTPSPSFLAASHSGRFLYTVNEVSNFEGNSGSVSAFSVNRQTGDLTLINTVSSQGAGATFLSLDASGKFLFVCNYGGGTLAVIPVNEDGSVGTAVDVKTDVGDVGPTTATNAPPGSFAFSGHDAPHVHCAIPDPNNKFVLQTDLGQDRIYVYSLNPVSGKLTPAEVPFVALPPGDGPRHLAFHPNGRWLYSIQEEASTLTFFSYDSTSGGLISQQTISALPPGFAGTSFASELRFSDDGRFLYVANRLYDGIAVFAVNFKGELKYVGEAATRGDYPRQFTIDPTGNFLYSCNQRSDNLTSFRIDRGSGVPKFIGQYVPAGSPSCIIFLPSGR</sequence>
<keyword evidence="2" id="KW-0119">Carbohydrate metabolism</keyword>
<dbReference type="PROSITE" id="PS51318">
    <property type="entry name" value="TAT"/>
    <property type="match status" value="1"/>
</dbReference>
<dbReference type="SUPFAM" id="SSF51004">
    <property type="entry name" value="C-terminal (heme d1) domain of cytochrome cd1-nitrite reductase"/>
    <property type="match status" value="1"/>
</dbReference>
<dbReference type="AlphaFoldDB" id="A0A4Q7Y1Z3"/>
<evidence type="ECO:0000313" key="4">
    <source>
        <dbReference type="Proteomes" id="UP000292958"/>
    </source>
</evidence>
<dbReference type="Pfam" id="PF10282">
    <property type="entry name" value="Lactonase"/>
    <property type="match status" value="1"/>
</dbReference>
<dbReference type="Proteomes" id="UP000292958">
    <property type="component" value="Unassembled WGS sequence"/>
</dbReference>
<evidence type="ECO:0000313" key="3">
    <source>
        <dbReference type="EMBL" id="RZU29669.1"/>
    </source>
</evidence>
<keyword evidence="4" id="KW-1185">Reference proteome</keyword>
<dbReference type="InterPro" id="IPR019546">
    <property type="entry name" value="TAT_signal_bac_arc"/>
</dbReference>
<reference evidence="3 4" key="1">
    <citation type="submission" date="2019-02" db="EMBL/GenBank/DDBJ databases">
        <title>Genomic Encyclopedia of Archaeal and Bacterial Type Strains, Phase II (KMG-II): from individual species to whole genera.</title>
        <authorList>
            <person name="Goeker M."/>
        </authorList>
    </citation>
    <scope>NUCLEOTIDE SEQUENCE [LARGE SCALE GENOMIC DNA]</scope>
    <source>
        <strain evidence="3 4">DSM 18101</strain>
    </source>
</reference>
<comment type="similarity">
    <text evidence="1">Belongs to the cycloisomerase 2 family.</text>
</comment>
<comment type="caution">
    <text evidence="3">The sequence shown here is derived from an EMBL/GenBank/DDBJ whole genome shotgun (WGS) entry which is preliminary data.</text>
</comment>
<dbReference type="InterPro" id="IPR019405">
    <property type="entry name" value="Lactonase_7-beta_prop"/>
</dbReference>
<dbReference type="GO" id="GO:0006006">
    <property type="term" value="P:glucose metabolic process"/>
    <property type="evidence" value="ECO:0007669"/>
    <property type="project" value="UniProtKB-KW"/>
</dbReference>
<evidence type="ECO:0000256" key="2">
    <source>
        <dbReference type="ARBA" id="ARBA00022526"/>
    </source>
</evidence>
<name>A0A4Q7Y1Z3_9BACT</name>
<protein>
    <submittedName>
        <fullName evidence="3">Secreted protein</fullName>
    </submittedName>
</protein>
<dbReference type="InterPro" id="IPR050282">
    <property type="entry name" value="Cycloisomerase_2"/>
</dbReference>
<evidence type="ECO:0000256" key="1">
    <source>
        <dbReference type="ARBA" id="ARBA00005564"/>
    </source>
</evidence>
<dbReference type="EMBL" id="SHKW01000007">
    <property type="protein sequence ID" value="RZU29669.1"/>
    <property type="molecule type" value="Genomic_DNA"/>
</dbReference>
<dbReference type="GO" id="GO:0005829">
    <property type="term" value="C:cytosol"/>
    <property type="evidence" value="ECO:0007669"/>
    <property type="project" value="TreeGrafter"/>
</dbReference>
<dbReference type="InterPro" id="IPR011048">
    <property type="entry name" value="Haem_d1_sf"/>
</dbReference>
<dbReference type="NCBIfam" id="TIGR01409">
    <property type="entry name" value="TAT_signal_seq"/>
    <property type="match status" value="1"/>
</dbReference>
<dbReference type="InterPro" id="IPR015943">
    <property type="entry name" value="WD40/YVTN_repeat-like_dom_sf"/>
</dbReference>
<dbReference type="GO" id="GO:0017057">
    <property type="term" value="F:6-phosphogluconolactonase activity"/>
    <property type="evidence" value="ECO:0007669"/>
    <property type="project" value="TreeGrafter"/>
</dbReference>
<dbReference type="RefSeq" id="WP_130425209.1">
    <property type="nucleotide sequence ID" value="NZ_SHKW01000007.1"/>
</dbReference>
<keyword evidence="2" id="KW-0313">Glucose metabolism</keyword>
<dbReference type="InterPro" id="IPR006311">
    <property type="entry name" value="TAT_signal"/>
</dbReference>
<dbReference type="PANTHER" id="PTHR30344:SF1">
    <property type="entry name" value="6-PHOSPHOGLUCONOLACTONASE"/>
    <property type="match status" value="1"/>
</dbReference>